<accession>A0A383CGX2</accession>
<feature type="transmembrane region" description="Helical" evidence="1">
    <location>
        <begin position="14"/>
        <end position="31"/>
    </location>
</feature>
<evidence type="ECO:0000256" key="1">
    <source>
        <dbReference type="SAM" id="Phobius"/>
    </source>
</evidence>
<name>A0A383CGX2_9ZZZZ</name>
<evidence type="ECO:0000313" key="2">
    <source>
        <dbReference type="EMBL" id="SVE31320.1"/>
    </source>
</evidence>
<proteinExistence type="predicted"/>
<dbReference type="AlphaFoldDB" id="A0A383CGX2"/>
<dbReference type="EMBL" id="UINC01208665">
    <property type="protein sequence ID" value="SVE31320.1"/>
    <property type="molecule type" value="Genomic_DNA"/>
</dbReference>
<keyword evidence="1" id="KW-1133">Transmembrane helix</keyword>
<sequence length="121" mass="13611">MSNLNSLSHFWPELILTVTVLTAVIADLFYHKDESRKVAWWVLGGLAFTLFAIQMGGSTVTDLFMGTIALDPFSEYFKILVLIATVLVILTSFNSNELQDYRVGEYYSILAIMVFGLFLMA</sequence>
<keyword evidence="1" id="KW-0812">Transmembrane</keyword>
<feature type="non-terminal residue" evidence="2">
    <location>
        <position position="121"/>
    </location>
</feature>
<feature type="transmembrane region" description="Helical" evidence="1">
    <location>
        <begin position="76"/>
        <end position="96"/>
    </location>
</feature>
<feature type="transmembrane region" description="Helical" evidence="1">
    <location>
        <begin position="103"/>
        <end position="120"/>
    </location>
</feature>
<keyword evidence="1" id="KW-0472">Membrane</keyword>
<evidence type="ECO:0008006" key="3">
    <source>
        <dbReference type="Google" id="ProtNLM"/>
    </source>
</evidence>
<feature type="transmembrane region" description="Helical" evidence="1">
    <location>
        <begin position="38"/>
        <end position="56"/>
    </location>
</feature>
<organism evidence="2">
    <name type="scientific">marine metagenome</name>
    <dbReference type="NCBI Taxonomy" id="408172"/>
    <lineage>
        <taxon>unclassified sequences</taxon>
        <taxon>metagenomes</taxon>
        <taxon>ecological metagenomes</taxon>
    </lineage>
</organism>
<gene>
    <name evidence="2" type="ORF">METZ01_LOCUS484174</name>
</gene>
<protein>
    <recommendedName>
        <fullName evidence="3">NADH:quinone oxidoreductase/Mrp antiporter membrane subunit domain-containing protein</fullName>
    </recommendedName>
</protein>
<reference evidence="2" key="1">
    <citation type="submission" date="2018-05" db="EMBL/GenBank/DDBJ databases">
        <authorList>
            <person name="Lanie J.A."/>
            <person name="Ng W.-L."/>
            <person name="Kazmierczak K.M."/>
            <person name="Andrzejewski T.M."/>
            <person name="Davidsen T.M."/>
            <person name="Wayne K.J."/>
            <person name="Tettelin H."/>
            <person name="Glass J.I."/>
            <person name="Rusch D."/>
            <person name="Podicherti R."/>
            <person name="Tsui H.-C.T."/>
            <person name="Winkler M.E."/>
        </authorList>
    </citation>
    <scope>NUCLEOTIDE SEQUENCE</scope>
</reference>